<organism evidence="2 3">
    <name type="scientific">Leptobrachium leishanense</name>
    <name type="common">Leishan spiny toad</name>
    <dbReference type="NCBI Taxonomy" id="445787"/>
    <lineage>
        <taxon>Eukaryota</taxon>
        <taxon>Metazoa</taxon>
        <taxon>Chordata</taxon>
        <taxon>Craniata</taxon>
        <taxon>Vertebrata</taxon>
        <taxon>Euteleostomi</taxon>
        <taxon>Amphibia</taxon>
        <taxon>Batrachia</taxon>
        <taxon>Anura</taxon>
        <taxon>Pelobatoidea</taxon>
        <taxon>Megophryidae</taxon>
        <taxon>Leptobrachium</taxon>
    </lineage>
</organism>
<dbReference type="GO" id="GO:0003676">
    <property type="term" value="F:nucleic acid binding"/>
    <property type="evidence" value="ECO:0007669"/>
    <property type="project" value="InterPro"/>
</dbReference>
<dbReference type="OrthoDB" id="8942091at2759"/>
<dbReference type="InterPro" id="IPR038717">
    <property type="entry name" value="Tc1-like_DDE_dom"/>
</dbReference>
<protein>
    <recommendedName>
        <fullName evidence="1">Tc1-like transposase DDE domain-containing protein</fullName>
    </recommendedName>
</protein>
<name>A0A8C5LX36_9ANUR</name>
<evidence type="ECO:0000313" key="3">
    <source>
        <dbReference type="Proteomes" id="UP000694569"/>
    </source>
</evidence>
<dbReference type="SUPFAM" id="SSF46689">
    <property type="entry name" value="Homeodomain-like"/>
    <property type="match status" value="1"/>
</dbReference>
<dbReference type="Ensembl" id="ENSLLET00000005889.1">
    <property type="protein sequence ID" value="ENSLLEP00000005648.1"/>
    <property type="gene ID" value="ENSLLEG00000003583.1"/>
</dbReference>
<reference evidence="2" key="1">
    <citation type="submission" date="2025-08" db="UniProtKB">
        <authorList>
            <consortium name="Ensembl"/>
        </authorList>
    </citation>
    <scope>IDENTIFICATION</scope>
</reference>
<dbReference type="Pfam" id="PF13358">
    <property type="entry name" value="DDE_3"/>
    <property type="match status" value="1"/>
</dbReference>
<dbReference type="AlphaFoldDB" id="A0A8C5LX36"/>
<evidence type="ECO:0000259" key="1">
    <source>
        <dbReference type="Pfam" id="PF13358"/>
    </source>
</evidence>
<dbReference type="Gene3D" id="3.30.420.10">
    <property type="entry name" value="Ribonuclease H-like superfamily/Ribonuclease H"/>
    <property type="match status" value="1"/>
</dbReference>
<dbReference type="InterPro" id="IPR009057">
    <property type="entry name" value="Homeodomain-like_sf"/>
</dbReference>
<sequence>MYCKLSSLTRRAGFIIRQSRHVPTGACHKGAPCSVYKKIYTLYCQKYSLTHPNNPNQVFQSLPWPQVYKIKHLGMQTVFTNICEILGRSQELSEFQRGTVIGCHLCNKSSCEISSLLNIPQSTVSCIIRTWKCLGTTATQPRSGRPRKLMERGGIMVWGCFSGAGLGPLVPAKGTLNASAYQDILDNSMLPTLWEQFAAGPFLFQHDCAPVHKARSIKTWMTESGVDELDWPAQSPDLNPIEHFWDELERRLGARPSRPTSVCDLTNALLEEWSKIPINTLLSLVDSLPRRVEAVIAAKGGPTSY</sequence>
<proteinExistence type="predicted"/>
<keyword evidence="3" id="KW-1185">Reference proteome</keyword>
<accession>A0A8C5LX36</accession>
<evidence type="ECO:0000313" key="2">
    <source>
        <dbReference type="Ensembl" id="ENSLLEP00000005648.1"/>
    </source>
</evidence>
<dbReference type="GeneTree" id="ENSGT01150000286900"/>
<dbReference type="InterPro" id="IPR036397">
    <property type="entry name" value="RNaseH_sf"/>
</dbReference>
<dbReference type="PANTHER" id="PTHR46068">
    <property type="entry name" value="PROTEIN CBG27172"/>
    <property type="match status" value="1"/>
</dbReference>
<dbReference type="PANTHER" id="PTHR46068:SF1">
    <property type="entry name" value="TRANSPOSASE IS30-LIKE HTH DOMAIN-CONTAINING PROTEIN"/>
    <property type="match status" value="1"/>
</dbReference>
<dbReference type="Proteomes" id="UP000694569">
    <property type="component" value="Unplaced"/>
</dbReference>
<feature type="domain" description="Tc1-like transposase DDE" evidence="1">
    <location>
        <begin position="155"/>
        <end position="254"/>
    </location>
</feature>
<reference evidence="2" key="2">
    <citation type="submission" date="2025-09" db="UniProtKB">
        <authorList>
            <consortium name="Ensembl"/>
        </authorList>
    </citation>
    <scope>IDENTIFICATION</scope>
</reference>